<dbReference type="CDD" id="cd08054">
    <property type="entry name" value="gp6"/>
    <property type="match status" value="1"/>
</dbReference>
<evidence type="ECO:0000313" key="1">
    <source>
        <dbReference type="EMBL" id="SDW55891.1"/>
    </source>
</evidence>
<evidence type="ECO:0000313" key="2">
    <source>
        <dbReference type="Proteomes" id="UP000183076"/>
    </source>
</evidence>
<dbReference type="InterPro" id="IPR011738">
    <property type="entry name" value="Phage_CHP"/>
</dbReference>
<dbReference type="InterPro" id="IPR006450">
    <property type="entry name" value="Phage_HK97_gp6-like"/>
</dbReference>
<dbReference type="NCBIfam" id="TIGR02215">
    <property type="entry name" value="phage_chp_gp8"/>
    <property type="match status" value="1"/>
</dbReference>
<protein>
    <recommendedName>
        <fullName evidence="3">Phage gp6-like head-tail connector protein</fullName>
    </recommendedName>
</protein>
<dbReference type="RefSeq" id="WP_074635100.1">
    <property type="nucleotide sequence ID" value="NZ_CP160849.1"/>
</dbReference>
<evidence type="ECO:0008006" key="3">
    <source>
        <dbReference type="Google" id="ProtNLM"/>
    </source>
</evidence>
<gene>
    <name evidence="1" type="ORF">SAMN04488041_102512</name>
</gene>
<accession>A0A1H2UID3</accession>
<dbReference type="AlphaFoldDB" id="A0A1H2UID3"/>
<sequence>MLIEETGVAEADLPLEPFKAHLRMGSGFGTETVQESVLASFLRAAIAAIEARTGKALISRLFTMTVQEWADPQAQALPVGPVRQIVSVTVVARDAMETVIEPQRYWLVRDMQAPLLKPSGAMLPFIPPQGSVQVVFEAGLGESWGAVPADLQQAVLMLAAHYYEYRHETRLGDGCMPFGVSSLIERYRPLRIGLGARA</sequence>
<dbReference type="GeneID" id="94021770"/>
<reference evidence="2" key="1">
    <citation type="submission" date="2016-10" db="EMBL/GenBank/DDBJ databases">
        <authorList>
            <person name="Varghese N."/>
            <person name="Submissions S."/>
        </authorList>
    </citation>
    <scope>NUCLEOTIDE SEQUENCE [LARGE SCALE GENOMIC DNA]</scope>
    <source>
        <strain evidence="2">DSM 10014</strain>
    </source>
</reference>
<dbReference type="STRING" id="60137.SAMN04488041_102512"/>
<dbReference type="NCBIfam" id="TIGR01560">
    <property type="entry name" value="put_DNA_pack"/>
    <property type="match status" value="1"/>
</dbReference>
<organism evidence="1 2">
    <name type="scientific">Sulfitobacter pontiacus</name>
    <dbReference type="NCBI Taxonomy" id="60137"/>
    <lineage>
        <taxon>Bacteria</taxon>
        <taxon>Pseudomonadati</taxon>
        <taxon>Pseudomonadota</taxon>
        <taxon>Alphaproteobacteria</taxon>
        <taxon>Rhodobacterales</taxon>
        <taxon>Roseobacteraceae</taxon>
        <taxon>Sulfitobacter</taxon>
    </lineage>
</organism>
<proteinExistence type="predicted"/>
<dbReference type="Proteomes" id="UP000183076">
    <property type="component" value="Unassembled WGS sequence"/>
</dbReference>
<name>A0A1H2UID3_9RHOB</name>
<dbReference type="EMBL" id="FNNB01000002">
    <property type="protein sequence ID" value="SDW55891.1"/>
    <property type="molecule type" value="Genomic_DNA"/>
</dbReference>
<dbReference type="Gene3D" id="1.10.3230.30">
    <property type="entry name" value="Phage gp6-like head-tail connector protein"/>
    <property type="match status" value="1"/>
</dbReference>